<accession>A0A422QKJ6</accession>
<feature type="signal peptide" evidence="1">
    <location>
        <begin position="1"/>
        <end position="23"/>
    </location>
</feature>
<sequence length="184" mass="20247">MQRLSWLERLAPLAAALLLAACAAPPETPARLGLRLAPATLGETISVQQQLTVERAGSTNDLVAALEVDLERVSLVGLALGMRVLSLEFDGAELTEWRHPMLPSQVRAADVLEDLQLTLWPLDEIARALPSGWDIEDHGLKRTLRRDGEVVATITYSGMPRWQGTAVLDNLRYRYRLTVVSASE</sequence>
<dbReference type="Pfam" id="PF11659">
    <property type="entry name" value="DUF3261"/>
    <property type="match status" value="1"/>
</dbReference>
<dbReference type="RefSeq" id="WP_123069879.1">
    <property type="nucleotide sequence ID" value="NZ_JSAB01000117.1"/>
</dbReference>
<organism evidence="2 3">
    <name type="scientific">Massilia aurea</name>
    <dbReference type="NCBI Taxonomy" id="373040"/>
    <lineage>
        <taxon>Bacteria</taxon>
        <taxon>Pseudomonadati</taxon>
        <taxon>Pseudomonadota</taxon>
        <taxon>Betaproteobacteria</taxon>
        <taxon>Burkholderiales</taxon>
        <taxon>Oxalobacteraceae</taxon>
        <taxon>Telluria group</taxon>
        <taxon>Massilia</taxon>
    </lineage>
</organism>
<dbReference type="PROSITE" id="PS51257">
    <property type="entry name" value="PROKAR_LIPOPROTEIN"/>
    <property type="match status" value="1"/>
</dbReference>
<keyword evidence="3" id="KW-1185">Reference proteome</keyword>
<comment type="caution">
    <text evidence="2">The sequence shown here is derived from an EMBL/GenBank/DDBJ whole genome shotgun (WGS) entry which is preliminary data.</text>
</comment>
<evidence type="ECO:0000313" key="3">
    <source>
        <dbReference type="Proteomes" id="UP000283254"/>
    </source>
</evidence>
<evidence type="ECO:0000256" key="1">
    <source>
        <dbReference type="SAM" id="SignalP"/>
    </source>
</evidence>
<feature type="chain" id="PRO_5019469016" evidence="1">
    <location>
        <begin position="24"/>
        <end position="184"/>
    </location>
</feature>
<evidence type="ECO:0000313" key="2">
    <source>
        <dbReference type="EMBL" id="RNF30432.1"/>
    </source>
</evidence>
<dbReference type="Proteomes" id="UP000283254">
    <property type="component" value="Unassembled WGS sequence"/>
</dbReference>
<dbReference type="InterPro" id="IPR021675">
    <property type="entry name" value="DUF3261"/>
</dbReference>
<dbReference type="OrthoDB" id="6228084at2"/>
<gene>
    <name evidence="2" type="ORF">NM04_12635</name>
</gene>
<protein>
    <submittedName>
        <fullName evidence="2">Membrane protein</fullName>
    </submittedName>
</protein>
<proteinExistence type="predicted"/>
<keyword evidence="1" id="KW-0732">Signal</keyword>
<dbReference type="EMBL" id="JSAB01000117">
    <property type="protein sequence ID" value="RNF30432.1"/>
    <property type="molecule type" value="Genomic_DNA"/>
</dbReference>
<name>A0A422QKJ6_9BURK</name>
<dbReference type="AlphaFoldDB" id="A0A422QKJ6"/>
<reference evidence="2" key="1">
    <citation type="submission" date="2014-10" db="EMBL/GenBank/DDBJ databases">
        <title>Massilia sp. genome.</title>
        <authorList>
            <person name="Xu B."/>
            <person name="Dai L."/>
            <person name="Huang Z."/>
        </authorList>
    </citation>
    <scope>NUCLEOTIDE SEQUENCE [LARGE SCALE GENOMIC DNA]</scope>
    <source>
        <strain evidence="2">CFS-1</strain>
    </source>
</reference>